<dbReference type="SUPFAM" id="SSF56349">
    <property type="entry name" value="DNA breaking-rejoining enzymes"/>
    <property type="match status" value="1"/>
</dbReference>
<evidence type="ECO:0000313" key="14">
    <source>
        <dbReference type="EMBL" id="KRM08237.1"/>
    </source>
</evidence>
<evidence type="ECO:0000256" key="1">
    <source>
        <dbReference type="ARBA" id="ARBA00004496"/>
    </source>
</evidence>
<reference evidence="14 15" key="1">
    <citation type="journal article" date="2015" name="Genome Announc.">
        <title>Expanding the biotechnology potential of lactobacilli through comparative genomics of 213 strains and associated genera.</title>
        <authorList>
            <person name="Sun Z."/>
            <person name="Harris H.M."/>
            <person name="McCann A."/>
            <person name="Guo C."/>
            <person name="Argimon S."/>
            <person name="Zhang W."/>
            <person name="Yang X."/>
            <person name="Jeffery I.B."/>
            <person name="Cooney J.C."/>
            <person name="Kagawa T.F."/>
            <person name="Liu W."/>
            <person name="Song Y."/>
            <person name="Salvetti E."/>
            <person name="Wrobel A."/>
            <person name="Rasinkangas P."/>
            <person name="Parkhill J."/>
            <person name="Rea M.C."/>
            <person name="O'Sullivan O."/>
            <person name="Ritari J."/>
            <person name="Douillard F.P."/>
            <person name="Paul Ross R."/>
            <person name="Yang R."/>
            <person name="Briner A.E."/>
            <person name="Felis G.E."/>
            <person name="de Vos W.M."/>
            <person name="Barrangou R."/>
            <person name="Klaenhammer T.R."/>
            <person name="Caufield P.W."/>
            <person name="Cui Y."/>
            <person name="Zhang H."/>
            <person name="O'Toole P.W."/>
        </authorList>
    </citation>
    <scope>NUCLEOTIDE SEQUENCE [LARGE SCALE GENOMIC DNA]</scope>
    <source>
        <strain evidence="14 15">DSM 18630</strain>
    </source>
</reference>
<protein>
    <recommendedName>
        <fullName evidence="10 11">Tyrosine recombinase XerC</fullName>
    </recommendedName>
</protein>
<dbReference type="AlphaFoldDB" id="A0A0R1VS33"/>
<comment type="function">
    <text evidence="10">Site-specific tyrosine recombinase, which acts by catalyzing the cutting and rejoining of the recombining DNA molecules. The XerC-XerD complex is essential to convert dimers of the bacterial chromosome into monomers to permit their segregation at cell division. It also contributes to the segregational stability of plasmids.</text>
</comment>
<comment type="subcellular location">
    <subcellularLocation>
        <location evidence="1 10">Cytoplasm</location>
    </subcellularLocation>
</comment>
<dbReference type="InterPro" id="IPR011931">
    <property type="entry name" value="Recomb_XerC"/>
</dbReference>
<feature type="active site" evidence="10">
    <location>
        <position position="157"/>
    </location>
</feature>
<evidence type="ECO:0000256" key="11">
    <source>
        <dbReference type="NCBIfam" id="TIGR02224"/>
    </source>
</evidence>
<feature type="active site" description="O-(3'-phospho-DNA)-tyrosine intermediate" evidence="10">
    <location>
        <position position="289"/>
    </location>
</feature>
<dbReference type="InterPro" id="IPR023009">
    <property type="entry name" value="Tyrosine_recombinase_XerC/XerD"/>
</dbReference>
<organism evidence="14 15">
    <name type="scientific">Liquorilactobacillus ghanensis DSM 18630</name>
    <dbReference type="NCBI Taxonomy" id="1423750"/>
    <lineage>
        <taxon>Bacteria</taxon>
        <taxon>Bacillati</taxon>
        <taxon>Bacillota</taxon>
        <taxon>Bacilli</taxon>
        <taxon>Lactobacillales</taxon>
        <taxon>Lactobacillaceae</taxon>
        <taxon>Liquorilactobacillus</taxon>
    </lineage>
</organism>
<dbReference type="InterPro" id="IPR010998">
    <property type="entry name" value="Integrase_recombinase_N"/>
</dbReference>
<dbReference type="GO" id="GO:0006313">
    <property type="term" value="P:DNA transposition"/>
    <property type="evidence" value="ECO:0007669"/>
    <property type="project" value="UniProtKB-UniRule"/>
</dbReference>
<accession>A0A0R1VS33</accession>
<keyword evidence="4 10" id="KW-0132">Cell division</keyword>
<evidence type="ECO:0000259" key="12">
    <source>
        <dbReference type="PROSITE" id="PS51898"/>
    </source>
</evidence>
<proteinExistence type="inferred from homology"/>
<feature type="active site" evidence="10">
    <location>
        <position position="254"/>
    </location>
</feature>
<dbReference type="Gene3D" id="1.10.443.10">
    <property type="entry name" value="Intergrase catalytic core"/>
    <property type="match status" value="1"/>
</dbReference>
<dbReference type="InterPro" id="IPR050090">
    <property type="entry name" value="Tyrosine_recombinase_XerCD"/>
</dbReference>
<evidence type="ECO:0000256" key="2">
    <source>
        <dbReference type="ARBA" id="ARBA00006657"/>
    </source>
</evidence>
<dbReference type="Pfam" id="PF02899">
    <property type="entry name" value="Phage_int_SAM_1"/>
    <property type="match status" value="1"/>
</dbReference>
<dbReference type="InterPro" id="IPR004107">
    <property type="entry name" value="Integrase_SAM-like_N"/>
</dbReference>
<evidence type="ECO:0000256" key="5">
    <source>
        <dbReference type="ARBA" id="ARBA00022829"/>
    </source>
</evidence>
<dbReference type="NCBIfam" id="NF040815">
    <property type="entry name" value="recomb_XerA_Arch"/>
    <property type="match status" value="1"/>
</dbReference>
<dbReference type="GO" id="GO:0007059">
    <property type="term" value="P:chromosome segregation"/>
    <property type="evidence" value="ECO:0007669"/>
    <property type="project" value="UniProtKB-UniRule"/>
</dbReference>
<comment type="caution">
    <text evidence="14">The sequence shown here is derived from an EMBL/GenBank/DDBJ whole genome shotgun (WGS) entry which is preliminary data.</text>
</comment>
<gene>
    <name evidence="10" type="primary">xerC</name>
    <name evidence="14" type="ORF">FC89_GL001575</name>
</gene>
<keyword evidence="5 10" id="KW-0159">Chromosome partition</keyword>
<dbReference type="PROSITE" id="PS51898">
    <property type="entry name" value="TYR_RECOMBINASE"/>
    <property type="match status" value="1"/>
</dbReference>
<sequence>MFGRRELIKITPDLIKEFQQYLRVERQYSPETLKAYTEDLKLFENFLNENGGISSLKAVKRLDVHVFMSYLYDQAYQSASIARIISSLRSFYRFLQKNGQIDDNPFSYVQLKRHPRALPRFFYEDEMKALFEAVAGDKPMDLRDRALLETLYATGMRVSECTGLTLKDVDFGLKAMLLHGKGGKDRYVPFGKYCQKALKSYLNQVRLPVMEKYHTEHDFVFINHYGAPLTAAGVTYILQKIVKRSSLTTSIHPHELRHTFATHLLNRGADLRAVQELLGHSSLSTTQIYTHVTKEHLRRDYQKYFPRS</sequence>
<keyword evidence="3 10" id="KW-0963">Cytoplasm</keyword>
<keyword evidence="8 10" id="KW-0233">DNA recombination</keyword>
<feature type="active site" evidence="10">
    <location>
        <position position="181"/>
    </location>
</feature>
<dbReference type="PROSITE" id="PS51900">
    <property type="entry name" value="CB"/>
    <property type="match status" value="1"/>
</dbReference>
<dbReference type="OrthoDB" id="9801717at2"/>
<keyword evidence="15" id="KW-1185">Reference proteome</keyword>
<dbReference type="CDD" id="cd00798">
    <property type="entry name" value="INT_XerDC_C"/>
    <property type="match status" value="1"/>
</dbReference>
<dbReference type="HAMAP" id="MF_01808">
    <property type="entry name" value="Recomb_XerC_XerD"/>
    <property type="match status" value="1"/>
</dbReference>
<dbReference type="GO" id="GO:0003677">
    <property type="term" value="F:DNA binding"/>
    <property type="evidence" value="ECO:0007669"/>
    <property type="project" value="UniProtKB-UniRule"/>
</dbReference>
<keyword evidence="7 10" id="KW-0238">DNA-binding</keyword>
<dbReference type="InterPro" id="IPR013762">
    <property type="entry name" value="Integrase-like_cat_sf"/>
</dbReference>
<comment type="similarity">
    <text evidence="2 10">Belongs to the 'phage' integrase family. XerC subfamily.</text>
</comment>
<dbReference type="InterPro" id="IPR011010">
    <property type="entry name" value="DNA_brk_join_enz"/>
</dbReference>
<dbReference type="STRING" id="1423750.FC89_GL001575"/>
<keyword evidence="6 10" id="KW-0229">DNA integration</keyword>
<keyword evidence="9 10" id="KW-0131">Cell cycle</keyword>
<evidence type="ECO:0000313" key="15">
    <source>
        <dbReference type="Proteomes" id="UP000051451"/>
    </source>
</evidence>
<dbReference type="PANTHER" id="PTHR30349">
    <property type="entry name" value="PHAGE INTEGRASE-RELATED"/>
    <property type="match status" value="1"/>
</dbReference>
<evidence type="ECO:0000256" key="4">
    <source>
        <dbReference type="ARBA" id="ARBA00022618"/>
    </source>
</evidence>
<dbReference type="Proteomes" id="UP000051451">
    <property type="component" value="Unassembled WGS sequence"/>
</dbReference>
<dbReference type="InterPro" id="IPR044068">
    <property type="entry name" value="CB"/>
</dbReference>
<dbReference type="GO" id="GO:0051301">
    <property type="term" value="P:cell division"/>
    <property type="evidence" value="ECO:0007669"/>
    <property type="project" value="UniProtKB-UniRule"/>
</dbReference>
<evidence type="ECO:0000256" key="7">
    <source>
        <dbReference type="ARBA" id="ARBA00023125"/>
    </source>
</evidence>
<dbReference type="GO" id="GO:0005737">
    <property type="term" value="C:cytoplasm"/>
    <property type="evidence" value="ECO:0007669"/>
    <property type="project" value="UniProtKB-SubCell"/>
</dbReference>
<feature type="active site" evidence="10">
    <location>
        <position position="280"/>
    </location>
</feature>
<evidence type="ECO:0000256" key="3">
    <source>
        <dbReference type="ARBA" id="ARBA00022490"/>
    </source>
</evidence>
<evidence type="ECO:0000259" key="13">
    <source>
        <dbReference type="PROSITE" id="PS51900"/>
    </source>
</evidence>
<dbReference type="NCBIfam" id="NF001399">
    <property type="entry name" value="PRK00283.1"/>
    <property type="match status" value="1"/>
</dbReference>
<dbReference type="NCBIfam" id="TIGR02224">
    <property type="entry name" value="recomb_XerC"/>
    <property type="match status" value="1"/>
</dbReference>
<dbReference type="InterPro" id="IPR002104">
    <property type="entry name" value="Integrase_catalytic"/>
</dbReference>
<dbReference type="Gene3D" id="1.10.150.130">
    <property type="match status" value="1"/>
</dbReference>
<dbReference type="EMBL" id="AZGB01000001">
    <property type="protein sequence ID" value="KRM08237.1"/>
    <property type="molecule type" value="Genomic_DNA"/>
</dbReference>
<dbReference type="Pfam" id="PF00589">
    <property type="entry name" value="Phage_integrase"/>
    <property type="match status" value="1"/>
</dbReference>
<dbReference type="GO" id="GO:0009037">
    <property type="term" value="F:tyrosine-based site-specific recombinase activity"/>
    <property type="evidence" value="ECO:0007669"/>
    <property type="project" value="UniProtKB-UniRule"/>
</dbReference>
<evidence type="ECO:0000256" key="9">
    <source>
        <dbReference type="ARBA" id="ARBA00023306"/>
    </source>
</evidence>
<feature type="domain" description="Tyr recombinase" evidence="12">
    <location>
        <begin position="117"/>
        <end position="302"/>
    </location>
</feature>
<dbReference type="PANTHER" id="PTHR30349:SF77">
    <property type="entry name" value="TYROSINE RECOMBINASE XERC"/>
    <property type="match status" value="1"/>
</dbReference>
<comment type="subunit">
    <text evidence="10">Forms a cyclic heterotetrameric complex composed of two molecules of XerC and two molecules of XerD.</text>
</comment>
<name>A0A0R1VS33_9LACO</name>
<feature type="active site" evidence="10">
    <location>
        <position position="257"/>
    </location>
</feature>
<evidence type="ECO:0000256" key="8">
    <source>
        <dbReference type="ARBA" id="ARBA00023172"/>
    </source>
</evidence>
<evidence type="ECO:0000256" key="6">
    <source>
        <dbReference type="ARBA" id="ARBA00022908"/>
    </source>
</evidence>
<feature type="domain" description="Core-binding (CB)" evidence="13">
    <location>
        <begin position="9"/>
        <end position="96"/>
    </location>
</feature>
<dbReference type="PATRIC" id="fig|1423750.3.peg.1618"/>
<evidence type="ECO:0000256" key="10">
    <source>
        <dbReference type="HAMAP-Rule" id="MF_01808"/>
    </source>
</evidence>